<evidence type="ECO:0000313" key="13">
    <source>
        <dbReference type="EMBL" id="GAU97234.1"/>
    </source>
</evidence>
<accession>A0A1D1V6D9</accession>
<sequence length="1194" mass="132247">MGFHSTVVLFAILQYGTPAYAEGADICQPNPCMNGGLCYEVGSSLSKDPMSSCPEDFFEVSGKCYTLVASKKTWLDASMYCSRVAASGGALASLTLRDFQSGKLVTALAQQENAAQSRVFWVRKSKSSERYGQTENYRFPSHNAKAATTECLAGTWNASSAALDVNSNTLCSTQLPFICEVSTNPSTTRRAKKNSAQDMRDNNGGREQRKYQCQCQLRYNGVQCENELENGVGNYGAGLRCTPDLLPLSCSSNSRLEIEYAMYGQILNQRNVCTSYPSTTELAIFNPLCTAPSALPWLKTQCHGRPTCIIRPNLTDLPVPPSCAYMSSTQFQYRYRCVNDQQMCGPNQIFIDNSCYEIFIKYTASWDEARMFCTQYAGELASMLSPDTEAILSTKVNRSSASSQVWLNYRHKGEEEPEIFDDPLLNPNTSMPAEKAFPASEEQKSDSRLKRDTLEDTCMTLAINSRTRDRSWAGKYELVHCHRKFGWVCRFPVVNVSSEDDPNGGSLKEKKENKTASIQPRAVRSTTLVTDASALLTTTKSSVMIDGNMGFTFPSSLYTLNSTKNFHPLPITKITPIPVFTLDFPELTMPPRITQIPEISKRTFFPPVFEPQKTFPRKGLDVKSTTPLSVEKERAACEQTIANGQTWQKAEVGTFVAHACDNGNWTQPLDDGVINMVRNGVIIETPDQVALFDDSATKYPYGFAFWTCANTTVGPQYLPKSGPVTKLCEEAQIMAHRDLVVTTKQPTTMRANAMAEHTATSDGLSGTEILRSVDTLSSLLMQQMEENQVATMRRDYDPAKSANETEVFVQLMTDSVSNMLMDKHTPGWNELRPDERSEAATGLIRTTEDSAAMLATTTEHRQKRINADNIDMKVNVLADMITSTDDLEDLTFLARNLEPPSRSSTDTVALPRSIQSYKDVDGKVRLVFVQYSPSLSLLLSNTSSNLSDWNTLVNVTGFVNSRIVAAGVVQASQVRNGIQLGNDMVTVVLAHTYAGGTSPRCVFWNMGNGTKGSFWDETGCAVSATNDTHTVCQCNHLTNFAVLMDLTGKLSTLDKANRLALNIISYIGCVISIVCLGLSLAIFTFFRQLWCDRVTIHRNLCFCLLTAQFVFVLGIDRVHNQIGCAITAGILHYTLLAAFAWMLLEGVQLYLMFVQVFESEESRRVYYYTFGYGFPAVIVAVAAGIRPDHYGTEK</sequence>
<keyword evidence="6" id="KW-1015">Disulfide bond</keyword>
<dbReference type="InterPro" id="IPR046338">
    <property type="entry name" value="GAIN_dom_sf"/>
</dbReference>
<feature type="transmembrane region" description="Helical" evidence="8">
    <location>
        <begin position="1063"/>
        <end position="1086"/>
    </location>
</feature>
<dbReference type="PANTHER" id="PTHR12011:SF465">
    <property type="entry name" value="GPS DOMAIN-CONTAINING PROTEIN"/>
    <property type="match status" value="1"/>
</dbReference>
<dbReference type="Pfam" id="PF00059">
    <property type="entry name" value="Lectin_C"/>
    <property type="match status" value="1"/>
</dbReference>
<feature type="domain" description="C-type lectin" evidence="10">
    <location>
        <begin position="60"/>
        <end position="180"/>
    </location>
</feature>
<evidence type="ECO:0000256" key="4">
    <source>
        <dbReference type="ARBA" id="ARBA00022989"/>
    </source>
</evidence>
<dbReference type="CDD" id="cd22840">
    <property type="entry name" value="Gal_Rha_Lectin_LAT2"/>
    <property type="match status" value="1"/>
</dbReference>
<dbReference type="Proteomes" id="UP000186922">
    <property type="component" value="Unassembled WGS sequence"/>
</dbReference>
<dbReference type="Gene3D" id="2.60.220.50">
    <property type="match status" value="1"/>
</dbReference>
<dbReference type="EMBL" id="BDGG01000004">
    <property type="protein sequence ID" value="GAU97234.1"/>
    <property type="molecule type" value="Genomic_DNA"/>
</dbReference>
<feature type="transmembrane region" description="Helical" evidence="8">
    <location>
        <begin position="1130"/>
        <end position="1153"/>
    </location>
</feature>
<dbReference type="InterPro" id="IPR043159">
    <property type="entry name" value="Lectin_gal-bd_sf"/>
</dbReference>
<dbReference type="OrthoDB" id="1100386at2759"/>
<feature type="compositionally biased region" description="Basic and acidic residues" evidence="7">
    <location>
        <begin position="441"/>
        <end position="451"/>
    </location>
</feature>
<dbReference type="InterPro" id="IPR016187">
    <property type="entry name" value="CTDL_fold"/>
</dbReference>
<evidence type="ECO:0000256" key="3">
    <source>
        <dbReference type="ARBA" id="ARBA00022692"/>
    </source>
</evidence>
<dbReference type="CDD" id="cd00037">
    <property type="entry name" value="CLECT"/>
    <property type="match status" value="1"/>
</dbReference>
<evidence type="ECO:0000256" key="6">
    <source>
        <dbReference type="ARBA" id="ARBA00023157"/>
    </source>
</evidence>
<dbReference type="STRING" id="947166.A0A1D1V6D9"/>
<keyword evidence="2" id="KW-1003">Cell membrane</keyword>
<dbReference type="SUPFAM" id="SSF56436">
    <property type="entry name" value="C-type lectin-like"/>
    <property type="match status" value="2"/>
</dbReference>
<feature type="signal peptide" evidence="9">
    <location>
        <begin position="1"/>
        <end position="21"/>
    </location>
</feature>
<feature type="domain" description="C-type lectin" evidence="10">
    <location>
        <begin position="351"/>
        <end position="490"/>
    </location>
</feature>
<dbReference type="InterPro" id="IPR016186">
    <property type="entry name" value="C-type_lectin-like/link_sf"/>
</dbReference>
<dbReference type="InterPro" id="IPR000203">
    <property type="entry name" value="GPS"/>
</dbReference>
<dbReference type="GO" id="GO:0004930">
    <property type="term" value="F:G protein-coupled receptor activity"/>
    <property type="evidence" value="ECO:0007669"/>
    <property type="project" value="InterPro"/>
</dbReference>
<keyword evidence="4 8" id="KW-1133">Transmembrane helix</keyword>
<protein>
    <recommendedName>
        <fullName evidence="15">GPS domain-containing protein</fullName>
    </recommendedName>
</protein>
<gene>
    <name evidence="13" type="primary">RvY_08565-1</name>
    <name evidence="13" type="synonym">RvY_08565.1</name>
    <name evidence="13" type="ORF">RvY_08565</name>
</gene>
<dbReference type="AlphaFoldDB" id="A0A1D1V6D9"/>
<evidence type="ECO:0000256" key="9">
    <source>
        <dbReference type="SAM" id="SignalP"/>
    </source>
</evidence>
<evidence type="ECO:0000256" key="5">
    <source>
        <dbReference type="ARBA" id="ARBA00023136"/>
    </source>
</evidence>
<keyword evidence="9" id="KW-0732">Signal</keyword>
<dbReference type="PANTHER" id="PTHR12011">
    <property type="entry name" value="ADHESION G-PROTEIN COUPLED RECEPTOR"/>
    <property type="match status" value="1"/>
</dbReference>
<dbReference type="PROSITE" id="PS50221">
    <property type="entry name" value="GAIN_B"/>
    <property type="match status" value="1"/>
</dbReference>
<dbReference type="InterPro" id="IPR057244">
    <property type="entry name" value="GAIN_B"/>
</dbReference>
<feature type="transmembrane region" description="Helical" evidence="8">
    <location>
        <begin position="1098"/>
        <end position="1115"/>
    </location>
</feature>
<evidence type="ECO:0000256" key="8">
    <source>
        <dbReference type="SAM" id="Phobius"/>
    </source>
</evidence>
<evidence type="ECO:0008006" key="15">
    <source>
        <dbReference type="Google" id="ProtNLM"/>
    </source>
</evidence>
<organism evidence="13 14">
    <name type="scientific">Ramazzottius varieornatus</name>
    <name type="common">Water bear</name>
    <name type="synonym">Tardigrade</name>
    <dbReference type="NCBI Taxonomy" id="947166"/>
    <lineage>
        <taxon>Eukaryota</taxon>
        <taxon>Metazoa</taxon>
        <taxon>Ecdysozoa</taxon>
        <taxon>Tardigrada</taxon>
        <taxon>Eutardigrada</taxon>
        <taxon>Parachela</taxon>
        <taxon>Hypsibioidea</taxon>
        <taxon>Ramazzottiidae</taxon>
        <taxon>Ramazzottius</taxon>
    </lineage>
</organism>
<keyword evidence="14" id="KW-1185">Reference proteome</keyword>
<evidence type="ECO:0000256" key="2">
    <source>
        <dbReference type="ARBA" id="ARBA00022475"/>
    </source>
</evidence>
<evidence type="ECO:0000259" key="10">
    <source>
        <dbReference type="PROSITE" id="PS50041"/>
    </source>
</evidence>
<feature type="region of interest" description="Disordered" evidence="7">
    <location>
        <begin position="430"/>
        <end position="451"/>
    </location>
</feature>
<dbReference type="InterPro" id="IPR017981">
    <property type="entry name" value="GPCR_2-like_7TM"/>
</dbReference>
<feature type="region of interest" description="Disordered" evidence="7">
    <location>
        <begin position="499"/>
        <end position="519"/>
    </location>
</feature>
<keyword evidence="5 8" id="KW-0472">Membrane</keyword>
<comment type="subcellular location">
    <subcellularLocation>
        <location evidence="1">Cell membrane</location>
        <topology evidence="1">Multi-pass membrane protein</topology>
    </subcellularLocation>
</comment>
<feature type="chain" id="PRO_5008898100" description="GPS domain-containing protein" evidence="9">
    <location>
        <begin position="22"/>
        <end position="1194"/>
    </location>
</feature>
<evidence type="ECO:0000259" key="11">
    <source>
        <dbReference type="PROSITE" id="PS50221"/>
    </source>
</evidence>
<dbReference type="Gene3D" id="3.10.100.10">
    <property type="entry name" value="Mannose-Binding Protein A, subunit A"/>
    <property type="match status" value="2"/>
</dbReference>
<dbReference type="InterPro" id="IPR032471">
    <property type="entry name" value="AGRL2-4_GAIN_subdom_A"/>
</dbReference>
<dbReference type="Gene3D" id="2.60.120.740">
    <property type="match status" value="1"/>
</dbReference>
<dbReference type="GO" id="GO:0005886">
    <property type="term" value="C:plasma membrane"/>
    <property type="evidence" value="ECO:0007669"/>
    <property type="project" value="UniProtKB-SubCell"/>
</dbReference>
<dbReference type="Gene3D" id="1.20.1070.10">
    <property type="entry name" value="Rhodopsin 7-helix transmembrane proteins"/>
    <property type="match status" value="1"/>
</dbReference>
<reference evidence="13 14" key="1">
    <citation type="journal article" date="2016" name="Nat. Commun.">
        <title>Extremotolerant tardigrade genome and improved radiotolerance of human cultured cells by tardigrade-unique protein.</title>
        <authorList>
            <person name="Hashimoto T."/>
            <person name="Horikawa D.D."/>
            <person name="Saito Y."/>
            <person name="Kuwahara H."/>
            <person name="Kozuka-Hata H."/>
            <person name="Shin-I T."/>
            <person name="Minakuchi Y."/>
            <person name="Ohishi K."/>
            <person name="Motoyama A."/>
            <person name="Aizu T."/>
            <person name="Enomoto A."/>
            <person name="Kondo K."/>
            <person name="Tanaka S."/>
            <person name="Hara Y."/>
            <person name="Koshikawa S."/>
            <person name="Sagara H."/>
            <person name="Miura T."/>
            <person name="Yokobori S."/>
            <person name="Miyagawa K."/>
            <person name="Suzuki Y."/>
            <person name="Kubo T."/>
            <person name="Oyama M."/>
            <person name="Kohara Y."/>
            <person name="Fujiyama A."/>
            <person name="Arakawa K."/>
            <person name="Katayama T."/>
            <person name="Toyoda A."/>
            <person name="Kunieda T."/>
        </authorList>
    </citation>
    <scope>NUCLEOTIDE SEQUENCE [LARGE SCALE GENOMIC DNA]</scope>
    <source>
        <strain evidence="13 14">YOKOZUNA-1</strain>
    </source>
</reference>
<dbReference type="Pfam" id="PF16489">
    <property type="entry name" value="GAIN"/>
    <property type="match status" value="1"/>
</dbReference>
<evidence type="ECO:0000259" key="12">
    <source>
        <dbReference type="PROSITE" id="PS50261"/>
    </source>
</evidence>
<proteinExistence type="predicted"/>
<dbReference type="SMART" id="SM00034">
    <property type="entry name" value="CLECT"/>
    <property type="match status" value="2"/>
</dbReference>
<dbReference type="PRINTS" id="PR00249">
    <property type="entry name" value="GPCRSECRETIN"/>
</dbReference>
<dbReference type="InterPro" id="IPR000832">
    <property type="entry name" value="GPCR_2_secretin-like"/>
</dbReference>
<feature type="domain" description="GAIN-B" evidence="11">
    <location>
        <begin position="861"/>
        <end position="1050"/>
    </location>
</feature>
<feature type="domain" description="G-protein coupled receptors family 2 profile 2" evidence="12">
    <location>
        <begin position="1061"/>
        <end position="1194"/>
    </location>
</feature>
<feature type="transmembrane region" description="Helical" evidence="8">
    <location>
        <begin position="1165"/>
        <end position="1185"/>
    </location>
</feature>
<dbReference type="PROSITE" id="PS50261">
    <property type="entry name" value="G_PROTEIN_RECEP_F2_4"/>
    <property type="match status" value="1"/>
</dbReference>
<evidence type="ECO:0000256" key="7">
    <source>
        <dbReference type="SAM" id="MobiDB-lite"/>
    </source>
</evidence>
<dbReference type="Pfam" id="PF00002">
    <property type="entry name" value="7tm_2"/>
    <property type="match status" value="1"/>
</dbReference>
<name>A0A1D1V6D9_RAMVA</name>
<evidence type="ECO:0000313" key="14">
    <source>
        <dbReference type="Proteomes" id="UP000186922"/>
    </source>
</evidence>
<feature type="region of interest" description="Disordered" evidence="7">
    <location>
        <begin position="186"/>
        <end position="205"/>
    </location>
</feature>
<dbReference type="Pfam" id="PF01825">
    <property type="entry name" value="GPS"/>
    <property type="match status" value="1"/>
</dbReference>
<dbReference type="GO" id="GO:0007166">
    <property type="term" value="P:cell surface receptor signaling pathway"/>
    <property type="evidence" value="ECO:0007669"/>
    <property type="project" value="InterPro"/>
</dbReference>
<dbReference type="PROSITE" id="PS50041">
    <property type="entry name" value="C_TYPE_LECTIN_2"/>
    <property type="match status" value="2"/>
</dbReference>
<dbReference type="SMART" id="SM00303">
    <property type="entry name" value="GPS"/>
    <property type="match status" value="1"/>
</dbReference>
<comment type="caution">
    <text evidence="13">The sequence shown here is derived from an EMBL/GenBank/DDBJ whole genome shotgun (WGS) entry which is preliminary data.</text>
</comment>
<dbReference type="InterPro" id="IPR001304">
    <property type="entry name" value="C-type_lectin-like"/>
</dbReference>
<keyword evidence="3 8" id="KW-0812">Transmembrane</keyword>
<evidence type="ECO:0000256" key="1">
    <source>
        <dbReference type="ARBA" id="ARBA00004651"/>
    </source>
</evidence>